<protein>
    <submittedName>
        <fullName evidence="1">38150_t:CDS:1</fullName>
    </submittedName>
</protein>
<sequence length="349" mass="41248">CINIITSSIMVSNERSKKINSIIEKICFNTETLKKTKKYPCVEFLTIDKTPKYSIALVSFKEHFIYLIIWHKQILTAQDYLNLYNATEAYTPPAHTKHDDKIKNFEILILYKLLDKIEKYEQQTKIKLKYYCEVNSIIKNIVYCFSNHYAISKRMDASEVNSFVIYMIKNVKNIKTFDEYYQKYTEEKKALLELFNDASSTSNYIIAFKIYKEIEGKNSHFKYHAKYKMGLHLLAGVGCSKNIKEGKRLITEAFRHDLLAAIEWNKKHSTKIDYDYVSESSTETVTIKSKDLKRKPLQYSSSEFGFCYKHKFNFHRFFMNDVNFLKDKLGNRHLMSIRMELEQCAAVHH</sequence>
<feature type="non-terminal residue" evidence="1">
    <location>
        <position position="1"/>
    </location>
</feature>
<comment type="caution">
    <text evidence="1">The sequence shown here is derived from an EMBL/GenBank/DDBJ whole genome shotgun (WGS) entry which is preliminary data.</text>
</comment>
<reference evidence="1 2" key="1">
    <citation type="submission" date="2021-06" db="EMBL/GenBank/DDBJ databases">
        <authorList>
            <person name="Kallberg Y."/>
            <person name="Tangrot J."/>
            <person name="Rosling A."/>
        </authorList>
    </citation>
    <scope>NUCLEOTIDE SEQUENCE [LARGE SCALE GENOMIC DNA]</scope>
    <source>
        <strain evidence="1 2">120-4 pot B 10/14</strain>
    </source>
</reference>
<gene>
    <name evidence="1" type="ORF">GMARGA_LOCUS28363</name>
</gene>
<evidence type="ECO:0000313" key="1">
    <source>
        <dbReference type="EMBL" id="CAG8823526.1"/>
    </source>
</evidence>
<name>A0ABN7WA53_GIGMA</name>
<keyword evidence="2" id="KW-1185">Reference proteome</keyword>
<dbReference type="Proteomes" id="UP000789901">
    <property type="component" value="Unassembled WGS sequence"/>
</dbReference>
<accession>A0ABN7WA53</accession>
<dbReference type="EMBL" id="CAJVQB010036157">
    <property type="protein sequence ID" value="CAG8823526.1"/>
    <property type="molecule type" value="Genomic_DNA"/>
</dbReference>
<organism evidence="1 2">
    <name type="scientific">Gigaspora margarita</name>
    <dbReference type="NCBI Taxonomy" id="4874"/>
    <lineage>
        <taxon>Eukaryota</taxon>
        <taxon>Fungi</taxon>
        <taxon>Fungi incertae sedis</taxon>
        <taxon>Mucoromycota</taxon>
        <taxon>Glomeromycotina</taxon>
        <taxon>Glomeromycetes</taxon>
        <taxon>Diversisporales</taxon>
        <taxon>Gigasporaceae</taxon>
        <taxon>Gigaspora</taxon>
    </lineage>
</organism>
<evidence type="ECO:0000313" key="2">
    <source>
        <dbReference type="Proteomes" id="UP000789901"/>
    </source>
</evidence>
<proteinExistence type="predicted"/>